<dbReference type="Proteomes" id="UP001596422">
    <property type="component" value="Unassembled WGS sequence"/>
</dbReference>
<dbReference type="PANTHER" id="PTHR36837:SF5">
    <property type="entry name" value="POLY-3-HYDROXYBUTYRATE SYNTHASE"/>
    <property type="match status" value="1"/>
</dbReference>
<dbReference type="PANTHER" id="PTHR36837">
    <property type="entry name" value="POLY(3-HYDROXYALKANOATE) POLYMERASE SUBUNIT PHAC"/>
    <property type="match status" value="1"/>
</dbReference>
<keyword evidence="2" id="KW-0012">Acyltransferase</keyword>
<organism evidence="6 7">
    <name type="scientific">Marinobacterium aestuariivivens</name>
    <dbReference type="NCBI Taxonomy" id="1698799"/>
    <lineage>
        <taxon>Bacteria</taxon>
        <taxon>Pseudomonadati</taxon>
        <taxon>Pseudomonadota</taxon>
        <taxon>Gammaproteobacteria</taxon>
        <taxon>Oceanospirillales</taxon>
        <taxon>Oceanospirillaceae</taxon>
        <taxon>Marinobacterium</taxon>
    </lineage>
</organism>
<dbReference type="InterPro" id="IPR051321">
    <property type="entry name" value="PHA/PHB_synthase"/>
</dbReference>
<evidence type="ECO:0000313" key="7">
    <source>
        <dbReference type="Proteomes" id="UP001596422"/>
    </source>
</evidence>
<evidence type="ECO:0000259" key="5">
    <source>
        <dbReference type="Pfam" id="PF12551"/>
    </source>
</evidence>
<proteinExistence type="predicted"/>
<feature type="region of interest" description="Disordered" evidence="3">
    <location>
        <begin position="1"/>
        <end position="31"/>
    </location>
</feature>
<feature type="compositionally biased region" description="Gly residues" evidence="3">
    <location>
        <begin position="570"/>
        <end position="579"/>
    </location>
</feature>
<dbReference type="Pfam" id="PF12551">
    <property type="entry name" value="PHBC_N"/>
    <property type="match status" value="1"/>
</dbReference>
<dbReference type="SUPFAM" id="SSF53474">
    <property type="entry name" value="alpha/beta-Hydrolases"/>
    <property type="match status" value="1"/>
</dbReference>
<gene>
    <name evidence="6" type="ORF">ACFQDL_02945</name>
</gene>
<dbReference type="RefSeq" id="WP_379907759.1">
    <property type="nucleotide sequence ID" value="NZ_JBHSWE010000001.1"/>
</dbReference>
<keyword evidence="1" id="KW-0808">Transferase</keyword>
<feature type="domain" description="Poly-beta-hydroxybutyrate polymerase N-terminal" evidence="4">
    <location>
        <begin position="123"/>
        <end position="292"/>
    </location>
</feature>
<evidence type="ECO:0000256" key="3">
    <source>
        <dbReference type="SAM" id="MobiDB-lite"/>
    </source>
</evidence>
<dbReference type="EMBL" id="JBHSWE010000001">
    <property type="protein sequence ID" value="MFC6669181.1"/>
    <property type="molecule type" value="Genomic_DNA"/>
</dbReference>
<feature type="region of interest" description="Disordered" evidence="3">
    <location>
        <begin position="564"/>
        <end position="588"/>
    </location>
</feature>
<dbReference type="Gene3D" id="3.40.50.1820">
    <property type="entry name" value="alpha/beta hydrolase"/>
    <property type="match status" value="1"/>
</dbReference>
<protein>
    <submittedName>
        <fullName evidence="6">PHA/PHB synthase family protein</fullName>
    </submittedName>
</protein>
<evidence type="ECO:0000313" key="6">
    <source>
        <dbReference type="EMBL" id="MFC6669181.1"/>
    </source>
</evidence>
<evidence type="ECO:0000256" key="1">
    <source>
        <dbReference type="ARBA" id="ARBA00022679"/>
    </source>
</evidence>
<feature type="domain" description="Poly-beta-hydroxybutyrate polymerase N-terminal" evidence="5">
    <location>
        <begin position="46"/>
        <end position="86"/>
    </location>
</feature>
<comment type="caution">
    <text evidence="6">The sequence shown here is derived from an EMBL/GenBank/DDBJ whole genome shotgun (WGS) entry which is preliminary data.</text>
</comment>
<dbReference type="InterPro" id="IPR029058">
    <property type="entry name" value="AB_hydrolase_fold"/>
</dbReference>
<keyword evidence="7" id="KW-1185">Reference proteome</keyword>
<dbReference type="Pfam" id="PF07167">
    <property type="entry name" value="PhaC_N"/>
    <property type="match status" value="1"/>
</dbReference>
<reference evidence="7" key="1">
    <citation type="journal article" date="2019" name="Int. J. Syst. Evol. Microbiol.">
        <title>The Global Catalogue of Microorganisms (GCM) 10K type strain sequencing project: providing services to taxonomists for standard genome sequencing and annotation.</title>
        <authorList>
            <consortium name="The Broad Institute Genomics Platform"/>
            <consortium name="The Broad Institute Genome Sequencing Center for Infectious Disease"/>
            <person name="Wu L."/>
            <person name="Ma J."/>
        </authorList>
    </citation>
    <scope>NUCLEOTIDE SEQUENCE [LARGE SCALE GENOMIC DNA]</scope>
    <source>
        <strain evidence="7">NBRC 111756</strain>
    </source>
</reference>
<evidence type="ECO:0000259" key="4">
    <source>
        <dbReference type="Pfam" id="PF07167"/>
    </source>
</evidence>
<dbReference type="InterPro" id="IPR022211">
    <property type="entry name" value="PHBC_N"/>
</dbReference>
<feature type="region of interest" description="Disordered" evidence="3">
    <location>
        <begin position="691"/>
        <end position="717"/>
    </location>
</feature>
<name>A0ABW1ZVL6_9GAMM</name>
<evidence type="ECO:0000256" key="2">
    <source>
        <dbReference type="ARBA" id="ARBA00023315"/>
    </source>
</evidence>
<sequence length="717" mass="80119">METELQAEVTTRQTPGRGHCKRPSPLPGPFTRLDDEGPLSYRSFGTRALDHAFRANLARFSFGLSPAGLTALWVDWMAHLATSPGKQLALMEKAGRKATRLMNYMLQQATDPDCACCIEPLPQDRRFTGPAWQQWPHNLIYQAFLLHQQWWHNATTEIDGLSPQRQRVLSFVLRQMLDHYSPSNFPWSNPEIMQATLSQGGMNLVRGIQNLSEDWQRAAAGHRPVGAEAFAVGENVAVTPGKVVFRNHLIELIQYQPTTTEVHPEPILIVPAWIMKYYILDLSPENSLVKYLVDQGHTVFMISWRNPTSDDRELGMDEYRRLGVMAAIDAVSAIVPEQRIHGMGYCLGGTLLSIAAAAMARDRDPRLATLSTLATQLDFSEAGELMLFIGESEVSFLESMMWDQGYLDGYQMAGAFQLLRSNDLIWSRMVHDYFLGERKPLNDLMAWNADLTRMPYRMHSEYLRGLFLNNDLSGGRYIVDDHPINLADLRTPIFAVGTTSDHVAPWRSAYKITTHPAIDVTFLLTNGGHNAGIVSPPGHDHRRYQVSTNRAGDRYVDPETWQSITPVQEGSGGPNGCGGSRWSPARPSARRRWAHRPGLRPAARCTGQLCVAAVARNPLWIQHCCATPRSSRSSAILSRYGWPAPPAIRRCASATWHGSKARAAKAPGPGDIDPGRYRRAAAVRRHPRCLDRRQHPLSRPPAAGTLLGQYPRTAVPR</sequence>
<accession>A0ABW1ZVL6</accession>
<dbReference type="InterPro" id="IPR010941">
    <property type="entry name" value="PhaC_N"/>
</dbReference>